<name>A0AA85B9M7_9TREM</name>
<accession>A0AA85B9M7</accession>
<sequence length="175" mass="19864">MVSQDDEFVVPHMDLSCLQNSIAYQKVLEEPWTYLHNWDSLTPSVQQEVAQNFLSELSSLKTEMAVTQSVFDPSMFVNQDAPCDTAVSGQNGNTTENHANTNVICIQWNEFKYGSVFWISINKTSNKLGPMSLVSIRRIQASRKLMIRSSPSINNHHSLLPFSLLPEKLFQLLEK</sequence>
<protein>
    <submittedName>
        <fullName evidence="2">Uncharacterized protein</fullName>
    </submittedName>
</protein>
<dbReference type="Proteomes" id="UP000050791">
    <property type="component" value="Unassembled WGS sequence"/>
</dbReference>
<organism evidence="1 2">
    <name type="scientific">Schistosoma mattheei</name>
    <dbReference type="NCBI Taxonomy" id="31246"/>
    <lineage>
        <taxon>Eukaryota</taxon>
        <taxon>Metazoa</taxon>
        <taxon>Spiralia</taxon>
        <taxon>Lophotrochozoa</taxon>
        <taxon>Platyhelminthes</taxon>
        <taxon>Trematoda</taxon>
        <taxon>Digenea</taxon>
        <taxon>Strigeidida</taxon>
        <taxon>Schistosomatoidea</taxon>
        <taxon>Schistosomatidae</taxon>
        <taxon>Schistosoma</taxon>
    </lineage>
</organism>
<evidence type="ECO:0000313" key="1">
    <source>
        <dbReference type="Proteomes" id="UP000050791"/>
    </source>
</evidence>
<proteinExistence type="predicted"/>
<reference evidence="2" key="1">
    <citation type="submission" date="2023-11" db="UniProtKB">
        <authorList>
            <consortium name="WormBaseParasite"/>
        </authorList>
    </citation>
    <scope>IDENTIFICATION</scope>
</reference>
<dbReference type="WBParaSite" id="SMTH1_40750.2">
    <property type="protein sequence ID" value="SMTH1_40750.2"/>
    <property type="gene ID" value="SMTH1_40750"/>
</dbReference>
<evidence type="ECO:0000313" key="2">
    <source>
        <dbReference type="WBParaSite" id="SMTH1_40750.2"/>
    </source>
</evidence>
<dbReference type="AlphaFoldDB" id="A0AA85B9M7"/>